<dbReference type="GO" id="GO:0006310">
    <property type="term" value="P:DNA recombination"/>
    <property type="evidence" value="ECO:0007669"/>
    <property type="project" value="UniProtKB-KW"/>
</dbReference>
<dbReference type="RefSeq" id="WP_139675825.1">
    <property type="nucleotide sequence ID" value="NZ_VDMN01000001.1"/>
</dbReference>
<evidence type="ECO:0000256" key="1">
    <source>
        <dbReference type="ARBA" id="ARBA00022908"/>
    </source>
</evidence>
<keyword evidence="2" id="KW-0233">DNA recombination</keyword>
<reference evidence="4 5" key="1">
    <citation type="submission" date="2019-06" db="EMBL/GenBank/DDBJ databases">
        <title>The draft genome of Rhizobium smilacinae PTYR-5.</title>
        <authorList>
            <person name="Liu L."/>
            <person name="Li L."/>
            <person name="Zhang X."/>
        </authorList>
    </citation>
    <scope>NUCLEOTIDE SEQUENCE [LARGE SCALE GENOMIC DNA]</scope>
    <source>
        <strain evidence="4 5">PTYR-5</strain>
    </source>
</reference>
<evidence type="ECO:0000313" key="4">
    <source>
        <dbReference type="EMBL" id="TNM66432.1"/>
    </source>
</evidence>
<evidence type="ECO:0000259" key="3">
    <source>
        <dbReference type="Pfam" id="PF00589"/>
    </source>
</evidence>
<dbReference type="Pfam" id="PF00589">
    <property type="entry name" value="Phage_integrase"/>
    <property type="match status" value="1"/>
</dbReference>
<proteinExistence type="predicted"/>
<keyword evidence="5" id="KW-1185">Reference proteome</keyword>
<dbReference type="InterPro" id="IPR013762">
    <property type="entry name" value="Integrase-like_cat_sf"/>
</dbReference>
<dbReference type="GO" id="GO:0015074">
    <property type="term" value="P:DNA integration"/>
    <property type="evidence" value="ECO:0007669"/>
    <property type="project" value="UniProtKB-KW"/>
</dbReference>
<dbReference type="Gene3D" id="1.10.443.10">
    <property type="entry name" value="Intergrase catalytic core"/>
    <property type="match status" value="1"/>
</dbReference>
<evidence type="ECO:0000313" key="5">
    <source>
        <dbReference type="Proteomes" id="UP000311605"/>
    </source>
</evidence>
<sequence length="484" mass="53504">MRLVLRYAKRLANGTWEYRRRIPKSVKELLQKGEFKRVLGTSEKDALKNYPRVNGVFEQLIARSAQEIAIQARLTGPETDAEAARAARKRLRELQQDIVFVGGRQFPATDPEAADLYVDSILAGYPEDPETGNPTAVPKSEAMALHALVSGTKVAEASPTVEDAKRLYIREKLNGGLKGDEKKAADRVIRLVGVVHEVLGSPLRLSDIGREGAKEVRDTLADSVKSNGSSVAPATVKRNLNTLKAMINHAITELELEGKVSNPFNKLPVRGLNEEDTEADKRDPFPMQMLIELRERILSSCNPELCLVWRLLEGTGCRGAEITGLRVADVVVDGETPHIVVTWHEDRRVKTKSSRRHVPLSGDARAAAKEALSLDREGSMLFPRYGREGGADAVSQALMKHIRRVTENERLVVYSLRHNMKDWLRLAEVGTLDQNLILGHSLGGVGDRVYGGTPVKLRITSAAMRKAYGVRIEEEKRARAAAAE</sequence>
<dbReference type="GO" id="GO:0003677">
    <property type="term" value="F:DNA binding"/>
    <property type="evidence" value="ECO:0007669"/>
    <property type="project" value="InterPro"/>
</dbReference>
<accession>A0A5C4XSU1</accession>
<dbReference type="AlphaFoldDB" id="A0A5C4XSU1"/>
<name>A0A5C4XSU1_9HYPH</name>
<dbReference type="Proteomes" id="UP000311605">
    <property type="component" value="Unassembled WGS sequence"/>
</dbReference>
<gene>
    <name evidence="4" type="ORF">FHP24_09595</name>
</gene>
<dbReference type="EMBL" id="VDMN01000001">
    <property type="protein sequence ID" value="TNM66432.1"/>
    <property type="molecule type" value="Genomic_DNA"/>
</dbReference>
<comment type="caution">
    <text evidence="4">The sequence shown here is derived from an EMBL/GenBank/DDBJ whole genome shotgun (WGS) entry which is preliminary data.</text>
</comment>
<dbReference type="InterPro" id="IPR002104">
    <property type="entry name" value="Integrase_catalytic"/>
</dbReference>
<feature type="domain" description="Tyr recombinase" evidence="3">
    <location>
        <begin position="306"/>
        <end position="441"/>
    </location>
</feature>
<organism evidence="4 5">
    <name type="scientific">Aliirhizobium smilacinae</name>
    <dbReference type="NCBI Taxonomy" id="1395944"/>
    <lineage>
        <taxon>Bacteria</taxon>
        <taxon>Pseudomonadati</taxon>
        <taxon>Pseudomonadota</taxon>
        <taxon>Alphaproteobacteria</taxon>
        <taxon>Hyphomicrobiales</taxon>
        <taxon>Rhizobiaceae</taxon>
        <taxon>Aliirhizobium</taxon>
    </lineage>
</organism>
<dbReference type="InterPro" id="IPR011010">
    <property type="entry name" value="DNA_brk_join_enz"/>
</dbReference>
<dbReference type="PANTHER" id="PTHR30349:SF64">
    <property type="entry name" value="PROPHAGE INTEGRASE INTD-RELATED"/>
    <property type="match status" value="1"/>
</dbReference>
<protein>
    <recommendedName>
        <fullName evidence="3">Tyr recombinase domain-containing protein</fullName>
    </recommendedName>
</protein>
<dbReference type="OrthoDB" id="9784724at2"/>
<dbReference type="SUPFAM" id="SSF56349">
    <property type="entry name" value="DNA breaking-rejoining enzymes"/>
    <property type="match status" value="1"/>
</dbReference>
<evidence type="ECO:0000256" key="2">
    <source>
        <dbReference type="ARBA" id="ARBA00023172"/>
    </source>
</evidence>
<dbReference type="InterPro" id="IPR050090">
    <property type="entry name" value="Tyrosine_recombinase_XerCD"/>
</dbReference>
<keyword evidence="1" id="KW-0229">DNA integration</keyword>
<dbReference type="PANTHER" id="PTHR30349">
    <property type="entry name" value="PHAGE INTEGRASE-RELATED"/>
    <property type="match status" value="1"/>
</dbReference>